<evidence type="ECO:0000313" key="1">
    <source>
        <dbReference type="EMBL" id="KOX72924.1"/>
    </source>
</evidence>
<gene>
    <name evidence="1" type="ORF">WN51_01942</name>
</gene>
<evidence type="ECO:0000313" key="2">
    <source>
        <dbReference type="Proteomes" id="UP000053105"/>
    </source>
</evidence>
<dbReference type="AlphaFoldDB" id="A0A0N0U507"/>
<accession>A0A0N0U507</accession>
<sequence>MSKSGETLCMVYLVQRGIQRKLLFHYPKILSSEHIRLPVSSDNRCSTVFANYYAADCRSSEHVERHEEYESTCHKYQQRNICLQEKIRKEGNFKCNKKK</sequence>
<dbReference type="Proteomes" id="UP000053105">
    <property type="component" value="Unassembled WGS sequence"/>
</dbReference>
<protein>
    <submittedName>
        <fullName evidence="1">Uncharacterized protein</fullName>
    </submittedName>
</protein>
<reference evidence="1 2" key="1">
    <citation type="submission" date="2015-07" db="EMBL/GenBank/DDBJ databases">
        <title>The genome of Melipona quadrifasciata.</title>
        <authorList>
            <person name="Pan H."/>
            <person name="Kapheim K."/>
        </authorList>
    </citation>
    <scope>NUCLEOTIDE SEQUENCE [LARGE SCALE GENOMIC DNA]</scope>
    <source>
        <strain evidence="1">0111107301</strain>
        <tissue evidence="1">Whole body</tissue>
    </source>
</reference>
<name>A0A0N0U507_9HYME</name>
<proteinExistence type="predicted"/>
<organism evidence="1 2">
    <name type="scientific">Melipona quadrifasciata</name>
    <dbReference type="NCBI Taxonomy" id="166423"/>
    <lineage>
        <taxon>Eukaryota</taxon>
        <taxon>Metazoa</taxon>
        <taxon>Ecdysozoa</taxon>
        <taxon>Arthropoda</taxon>
        <taxon>Hexapoda</taxon>
        <taxon>Insecta</taxon>
        <taxon>Pterygota</taxon>
        <taxon>Neoptera</taxon>
        <taxon>Endopterygota</taxon>
        <taxon>Hymenoptera</taxon>
        <taxon>Apocrita</taxon>
        <taxon>Aculeata</taxon>
        <taxon>Apoidea</taxon>
        <taxon>Anthophila</taxon>
        <taxon>Apidae</taxon>
        <taxon>Melipona</taxon>
    </lineage>
</organism>
<keyword evidence="2" id="KW-1185">Reference proteome</keyword>
<dbReference type="EMBL" id="KQ435811">
    <property type="protein sequence ID" value="KOX72924.1"/>
    <property type="molecule type" value="Genomic_DNA"/>
</dbReference>